<organism evidence="2 3">
    <name type="scientific">Geodia barretti</name>
    <name type="common">Barrett's horny sponge</name>
    <dbReference type="NCBI Taxonomy" id="519541"/>
    <lineage>
        <taxon>Eukaryota</taxon>
        <taxon>Metazoa</taxon>
        <taxon>Porifera</taxon>
        <taxon>Demospongiae</taxon>
        <taxon>Heteroscleromorpha</taxon>
        <taxon>Tetractinellida</taxon>
        <taxon>Astrophorina</taxon>
        <taxon>Geodiidae</taxon>
        <taxon>Geodia</taxon>
    </lineage>
</organism>
<evidence type="ECO:0000256" key="1">
    <source>
        <dbReference type="SAM" id="Phobius"/>
    </source>
</evidence>
<keyword evidence="1" id="KW-1133">Transmembrane helix</keyword>
<keyword evidence="1" id="KW-0812">Transmembrane</keyword>
<feature type="transmembrane region" description="Helical" evidence="1">
    <location>
        <begin position="67"/>
        <end position="93"/>
    </location>
</feature>
<keyword evidence="1" id="KW-0472">Membrane</keyword>
<feature type="transmembrane region" description="Helical" evidence="1">
    <location>
        <begin position="30"/>
        <end position="52"/>
    </location>
</feature>
<protein>
    <submittedName>
        <fullName evidence="2">Uncharacterized protein</fullName>
    </submittedName>
</protein>
<comment type="caution">
    <text evidence="2">The sequence shown here is derived from an EMBL/GenBank/DDBJ whole genome shotgun (WGS) entry which is preliminary data.</text>
</comment>
<sequence length="216" mass="23467">MPPVRRRPLGIFPREITWHVGSDDFTIPSLFAIVSRLILLGLTLGTLVYLLFPTDCEDESATIPPLFFISLSIFNVVLFFTIVNEGVIASLSLRGRIQDTANTRKYFPCAVEVRVVLMVIEILTLIVTSVGTFDGSVGGNAIECDSYRDGPLVFAKVIVSLAWVLTLALGVALVIGLDPLGLCSPSFIDAIKDSEDLGKELDEEGFIVPGKIGHDE</sequence>
<dbReference type="AlphaFoldDB" id="A0AA35W134"/>
<evidence type="ECO:0000313" key="2">
    <source>
        <dbReference type="EMBL" id="CAI7991008.1"/>
    </source>
</evidence>
<feature type="transmembrane region" description="Helical" evidence="1">
    <location>
        <begin position="153"/>
        <end position="177"/>
    </location>
</feature>
<gene>
    <name evidence="2" type="ORF">GBAR_LOCUS613</name>
</gene>
<name>A0AA35W134_GEOBA</name>
<reference evidence="2" key="1">
    <citation type="submission" date="2023-03" db="EMBL/GenBank/DDBJ databases">
        <authorList>
            <person name="Steffen K."/>
            <person name="Cardenas P."/>
        </authorList>
    </citation>
    <scope>NUCLEOTIDE SEQUENCE</scope>
</reference>
<dbReference type="EMBL" id="CASHTH010000101">
    <property type="protein sequence ID" value="CAI7991008.1"/>
    <property type="molecule type" value="Genomic_DNA"/>
</dbReference>
<feature type="transmembrane region" description="Helical" evidence="1">
    <location>
        <begin position="113"/>
        <end position="133"/>
    </location>
</feature>
<keyword evidence="3" id="KW-1185">Reference proteome</keyword>
<accession>A0AA35W134</accession>
<dbReference type="Proteomes" id="UP001174909">
    <property type="component" value="Unassembled WGS sequence"/>
</dbReference>
<evidence type="ECO:0000313" key="3">
    <source>
        <dbReference type="Proteomes" id="UP001174909"/>
    </source>
</evidence>
<proteinExistence type="predicted"/>